<dbReference type="EMBL" id="FOXI01000010">
    <property type="protein sequence ID" value="SFP86446.1"/>
    <property type="molecule type" value="Genomic_DNA"/>
</dbReference>
<keyword evidence="4" id="KW-1185">Reference proteome</keyword>
<organism evidence="3 4">
    <name type="scientific">Halolamina pelagica</name>
    <dbReference type="NCBI Taxonomy" id="699431"/>
    <lineage>
        <taxon>Archaea</taxon>
        <taxon>Methanobacteriati</taxon>
        <taxon>Methanobacteriota</taxon>
        <taxon>Stenosarchaea group</taxon>
        <taxon>Halobacteria</taxon>
        <taxon>Halobacteriales</taxon>
        <taxon>Haloferacaceae</taxon>
    </lineage>
</organism>
<reference evidence="4" key="1">
    <citation type="submission" date="2016-10" db="EMBL/GenBank/DDBJ databases">
        <authorList>
            <person name="Varghese N."/>
            <person name="Submissions S."/>
        </authorList>
    </citation>
    <scope>NUCLEOTIDE SEQUENCE [LARGE SCALE GENOMIC DNA]</scope>
    <source>
        <strain evidence="4">CGMCC 1.10329</strain>
    </source>
</reference>
<evidence type="ECO:0000259" key="2">
    <source>
        <dbReference type="Pfam" id="PF25922"/>
    </source>
</evidence>
<evidence type="ECO:0000256" key="1">
    <source>
        <dbReference type="SAM" id="MobiDB-lite"/>
    </source>
</evidence>
<feature type="region of interest" description="Disordered" evidence="1">
    <location>
        <begin position="1"/>
        <end position="20"/>
    </location>
</feature>
<dbReference type="InterPro" id="IPR058274">
    <property type="entry name" value="DUF7968"/>
</dbReference>
<dbReference type="RefSeq" id="WP_074879060.1">
    <property type="nucleotide sequence ID" value="NZ_FOXI01000010.1"/>
</dbReference>
<evidence type="ECO:0000313" key="4">
    <source>
        <dbReference type="Proteomes" id="UP000183769"/>
    </source>
</evidence>
<name>A0A1I5TVV1_9EURY</name>
<feature type="domain" description="DUF7968" evidence="2">
    <location>
        <begin position="45"/>
        <end position="115"/>
    </location>
</feature>
<feature type="compositionally biased region" description="Polar residues" evidence="1">
    <location>
        <begin position="1"/>
        <end position="17"/>
    </location>
</feature>
<protein>
    <recommendedName>
        <fullName evidence="2">DUF7968 domain-containing protein</fullName>
    </recommendedName>
</protein>
<evidence type="ECO:0000313" key="3">
    <source>
        <dbReference type="EMBL" id="SFP86446.1"/>
    </source>
</evidence>
<proteinExistence type="predicted"/>
<accession>A0A1I5TVV1</accession>
<dbReference type="AlphaFoldDB" id="A0A1I5TVV1"/>
<dbReference type="Proteomes" id="UP000183769">
    <property type="component" value="Unassembled WGS sequence"/>
</dbReference>
<gene>
    <name evidence="3" type="ORF">SAMN05216277_11082</name>
</gene>
<dbReference type="OrthoDB" id="311700at2157"/>
<dbReference type="Pfam" id="PF25922">
    <property type="entry name" value="DUF7968"/>
    <property type="match status" value="1"/>
</dbReference>
<sequence length="127" mass="13710">MGTTDDTINTTDPSTVEDQADRIVLSFRSPEADPDDEGTWWVADSDWLQENMNDSTYLQYLQRAHAGPVTVGEEWEEFVNCGCASPQDVVLRVEAIEGGTAIGFGTTIDLVARKSVLEGDAVVGGAN</sequence>